<name>A0A9W8RYC5_9HYPO</name>
<organism evidence="2 3">
    <name type="scientific">Fusarium torreyae</name>
    <dbReference type="NCBI Taxonomy" id="1237075"/>
    <lineage>
        <taxon>Eukaryota</taxon>
        <taxon>Fungi</taxon>
        <taxon>Dikarya</taxon>
        <taxon>Ascomycota</taxon>
        <taxon>Pezizomycotina</taxon>
        <taxon>Sordariomycetes</taxon>
        <taxon>Hypocreomycetidae</taxon>
        <taxon>Hypocreales</taxon>
        <taxon>Nectriaceae</taxon>
        <taxon>Fusarium</taxon>
    </lineage>
</organism>
<evidence type="ECO:0000313" key="2">
    <source>
        <dbReference type="EMBL" id="KAJ4256813.1"/>
    </source>
</evidence>
<reference evidence="2" key="1">
    <citation type="submission" date="2022-09" db="EMBL/GenBank/DDBJ databases">
        <title>Fusarium specimens isolated from Avocado Roots.</title>
        <authorList>
            <person name="Stajich J."/>
            <person name="Roper C."/>
            <person name="Heimlech-Rivalta G."/>
        </authorList>
    </citation>
    <scope>NUCLEOTIDE SEQUENCE</scope>
    <source>
        <strain evidence="2">CF00136</strain>
    </source>
</reference>
<evidence type="ECO:0008006" key="4">
    <source>
        <dbReference type="Google" id="ProtNLM"/>
    </source>
</evidence>
<comment type="caution">
    <text evidence="2">The sequence shown here is derived from an EMBL/GenBank/DDBJ whole genome shotgun (WGS) entry which is preliminary data.</text>
</comment>
<dbReference type="Proteomes" id="UP001152049">
    <property type="component" value="Unassembled WGS sequence"/>
</dbReference>
<dbReference type="OrthoDB" id="5100247at2759"/>
<sequence>MFYYCILAYLLTLRNAVTLASITDEAVLIEPLFLDVTIYDVIHDTEGIPTIEPWASDYVAAIRDNRFGDAIWARYHMMGGVTNHILDGTNITVLASIKEDAIDYKVNTPEDFAKALDLYAGTSENDAHTDVLDTISRLQRAPIKNVTVI</sequence>
<gene>
    <name evidence="2" type="ORF">NW762_008909</name>
</gene>
<evidence type="ECO:0000256" key="1">
    <source>
        <dbReference type="SAM" id="SignalP"/>
    </source>
</evidence>
<dbReference type="AlphaFoldDB" id="A0A9W8RYC5"/>
<feature type="signal peptide" evidence="1">
    <location>
        <begin position="1"/>
        <end position="16"/>
    </location>
</feature>
<accession>A0A9W8RYC5</accession>
<feature type="chain" id="PRO_5040855999" description="EthD domain-containing protein" evidence="1">
    <location>
        <begin position="17"/>
        <end position="149"/>
    </location>
</feature>
<dbReference type="EMBL" id="JAOQAZ010000018">
    <property type="protein sequence ID" value="KAJ4256813.1"/>
    <property type="molecule type" value="Genomic_DNA"/>
</dbReference>
<keyword evidence="1" id="KW-0732">Signal</keyword>
<evidence type="ECO:0000313" key="3">
    <source>
        <dbReference type="Proteomes" id="UP001152049"/>
    </source>
</evidence>
<proteinExistence type="predicted"/>
<protein>
    <recommendedName>
        <fullName evidence="4">EthD domain-containing protein</fullName>
    </recommendedName>
</protein>
<keyword evidence="3" id="KW-1185">Reference proteome</keyword>